<dbReference type="AlphaFoldDB" id="A0A5D0XR97"/>
<evidence type="ECO:0000256" key="2">
    <source>
        <dbReference type="ARBA" id="ARBA00022795"/>
    </source>
</evidence>
<sequence length="152" mass="15578">MPIDPVASATFAPTVTPPAGSQKQAMDSEVFMSLLVSQLRNQDPSAPMDTNQMIGQTTQLAMMEKITQMTGLSEENFHLQMRSSAAALIGNEVSYEGADGVVAQGLATAVSYSGPVPTVTIGGKSIPLDLVSGVGTPTPPASPASPTAARTS</sequence>
<keyword evidence="4" id="KW-0969">Cilium</keyword>
<accession>A0A5D0XR97</accession>
<comment type="similarity">
    <text evidence="1">Belongs to the FlgD family.</text>
</comment>
<evidence type="ECO:0000256" key="3">
    <source>
        <dbReference type="SAM" id="MobiDB-lite"/>
    </source>
</evidence>
<dbReference type="EMBL" id="VSLD01000005">
    <property type="protein sequence ID" value="TYC98361.1"/>
    <property type="molecule type" value="Genomic_DNA"/>
</dbReference>
<evidence type="ECO:0000256" key="1">
    <source>
        <dbReference type="ARBA" id="ARBA00010577"/>
    </source>
</evidence>
<keyword evidence="4" id="KW-0966">Cell projection</keyword>
<gene>
    <name evidence="4" type="ORF">FQ377_10675</name>
</gene>
<dbReference type="RefSeq" id="WP_148601259.1">
    <property type="nucleotide sequence ID" value="NZ_VSLD01000005.1"/>
</dbReference>
<evidence type="ECO:0000313" key="5">
    <source>
        <dbReference type="Proteomes" id="UP000323410"/>
    </source>
</evidence>
<dbReference type="OrthoDB" id="9785233at2"/>
<name>A0A5D0XR97_9MICC</name>
<dbReference type="GO" id="GO:0044781">
    <property type="term" value="P:bacterial-type flagellum organization"/>
    <property type="evidence" value="ECO:0007669"/>
    <property type="project" value="UniProtKB-KW"/>
</dbReference>
<keyword evidence="2" id="KW-1005">Bacterial flagellum biogenesis</keyword>
<keyword evidence="4" id="KW-0282">Flagellum</keyword>
<dbReference type="Proteomes" id="UP000323410">
    <property type="component" value="Unassembled WGS sequence"/>
</dbReference>
<evidence type="ECO:0000313" key="4">
    <source>
        <dbReference type="EMBL" id="TYC98361.1"/>
    </source>
</evidence>
<reference evidence="4 5" key="1">
    <citation type="submission" date="2019-08" db="EMBL/GenBank/DDBJ databases">
        <title>Genone of Arthrobacter echini P9.</title>
        <authorList>
            <person name="Bowman J.P."/>
        </authorList>
    </citation>
    <scope>NUCLEOTIDE SEQUENCE [LARGE SCALE GENOMIC DNA]</scope>
    <source>
        <strain evidence="4 5">P9</strain>
    </source>
</reference>
<feature type="region of interest" description="Disordered" evidence="3">
    <location>
        <begin position="132"/>
        <end position="152"/>
    </location>
</feature>
<protein>
    <submittedName>
        <fullName evidence="4">Flagellar hook capping protein</fullName>
    </submittedName>
</protein>
<organism evidence="4 5">
    <name type="scientific">Arthrobacter echini</name>
    <dbReference type="NCBI Taxonomy" id="1529066"/>
    <lineage>
        <taxon>Bacteria</taxon>
        <taxon>Bacillati</taxon>
        <taxon>Actinomycetota</taxon>
        <taxon>Actinomycetes</taxon>
        <taxon>Micrococcales</taxon>
        <taxon>Micrococcaceae</taxon>
        <taxon>Arthrobacter</taxon>
    </lineage>
</organism>
<dbReference type="Pfam" id="PF03963">
    <property type="entry name" value="FlgD"/>
    <property type="match status" value="1"/>
</dbReference>
<dbReference type="InterPro" id="IPR005648">
    <property type="entry name" value="FlgD"/>
</dbReference>
<feature type="region of interest" description="Disordered" evidence="3">
    <location>
        <begin position="1"/>
        <end position="23"/>
    </location>
</feature>
<proteinExistence type="inferred from homology"/>
<comment type="caution">
    <text evidence="4">The sequence shown here is derived from an EMBL/GenBank/DDBJ whole genome shotgun (WGS) entry which is preliminary data.</text>
</comment>
<keyword evidence="5" id="KW-1185">Reference proteome</keyword>